<feature type="non-terminal residue" evidence="1">
    <location>
        <position position="163"/>
    </location>
</feature>
<reference evidence="1" key="1">
    <citation type="submission" date="2023-10" db="EMBL/GenBank/DDBJ databases">
        <title>Genome assembly of Pristionchus species.</title>
        <authorList>
            <person name="Yoshida K."/>
            <person name="Sommer R.J."/>
        </authorList>
    </citation>
    <scope>NUCLEOTIDE SEQUENCE</scope>
    <source>
        <strain evidence="1">RS0144</strain>
    </source>
</reference>
<keyword evidence="2" id="KW-1185">Reference proteome</keyword>
<evidence type="ECO:0000313" key="2">
    <source>
        <dbReference type="Proteomes" id="UP001432027"/>
    </source>
</evidence>
<comment type="caution">
    <text evidence="1">The sequence shown here is derived from an EMBL/GenBank/DDBJ whole genome shotgun (WGS) entry which is preliminary data.</text>
</comment>
<dbReference type="AlphaFoldDB" id="A0AAV5T3U5"/>
<dbReference type="EMBL" id="BTSX01000002">
    <property type="protein sequence ID" value="GMS86376.1"/>
    <property type="molecule type" value="Genomic_DNA"/>
</dbReference>
<dbReference type="Proteomes" id="UP001432027">
    <property type="component" value="Unassembled WGS sequence"/>
</dbReference>
<evidence type="ECO:0000313" key="1">
    <source>
        <dbReference type="EMBL" id="GMS86376.1"/>
    </source>
</evidence>
<protein>
    <submittedName>
        <fullName evidence="1">Uncharacterized protein</fullName>
    </submittedName>
</protein>
<gene>
    <name evidence="1" type="ORF">PENTCL1PPCAC_8551</name>
</gene>
<name>A0AAV5T3U5_9BILA</name>
<proteinExistence type="predicted"/>
<accession>A0AAV5T3U5</accession>
<organism evidence="1 2">
    <name type="scientific">Pristionchus entomophagus</name>
    <dbReference type="NCBI Taxonomy" id="358040"/>
    <lineage>
        <taxon>Eukaryota</taxon>
        <taxon>Metazoa</taxon>
        <taxon>Ecdysozoa</taxon>
        <taxon>Nematoda</taxon>
        <taxon>Chromadorea</taxon>
        <taxon>Rhabditida</taxon>
        <taxon>Rhabditina</taxon>
        <taxon>Diplogasteromorpha</taxon>
        <taxon>Diplogasteroidea</taxon>
        <taxon>Neodiplogasteridae</taxon>
        <taxon>Pristionchus</taxon>
    </lineage>
</organism>
<sequence length="163" mass="18537">MDEIILVDILNTGYNLFEPSLHATRLSRFRCGEFAEPVCEGVIAKLHLYVDKRASRFVIYQLHFFRTDASQCFTIHINLPSLGWFLEPDAVIANNVLMIELGQFPYFTKNLVQFSISDISEYNNDSLHGVYILVVDVFSLENASATSDSQNCSRSIGQRSTKF</sequence>